<feature type="compositionally biased region" description="Polar residues" evidence="9">
    <location>
        <begin position="26"/>
        <end position="43"/>
    </location>
</feature>
<dbReference type="InterPro" id="IPR001841">
    <property type="entry name" value="Znf_RING"/>
</dbReference>
<evidence type="ECO:0000256" key="5">
    <source>
        <dbReference type="ARBA" id="ARBA00022833"/>
    </source>
</evidence>
<feature type="region of interest" description="Disordered" evidence="9">
    <location>
        <begin position="1"/>
        <end position="73"/>
    </location>
</feature>
<accession>A0A6A6TXP6</accession>
<proteinExistence type="predicted"/>
<name>A0A6A6TXP6_9PEZI</name>
<evidence type="ECO:0000256" key="2">
    <source>
        <dbReference type="ARBA" id="ARBA00022692"/>
    </source>
</evidence>
<sequence length="520" mass="57376">MASLPQPQRSSASSRSSQTSSALNSPNSTSHEQEDTLVNSSTEPVLLNPEPASEKAQESDASAIGPSIRPDAQRQDSVDVRRCWICFSDETDDTPLSSSWRSPCPCALTAHESCILDWVADLEGSNNGRSKKIQCPQCKSDILIARPRNLIVDAVRGLELAASKAVLPGILLLGSSTILYLSLSYGVIAVHTVLGPYDFNQIFDLADLTPAQSVRRLTGFSILPWTLILSRTSIADSILPIIPMFFFVTQPHEDPLVDISSWPPSAGLSFALLPYARAAYNAYYDYFWADKVKRWIEEVKPRATTSTAQSGDLELEIGVDEDDDDDDFNNNFNDNENENDANIQNPLERFDIPADDPIPPPPAGDIAHPLHEPPLDAQQPNNGQLNAHLDIAANPAAPNGIRHRRDYSISVSRVMQSVLGALVFPGVSAAMGHLLTIVLPRSWTFLPITSRSILGRTIETRAKPWRFLQTQWGRSIVGGCLFVVLRDAVTLYVRWKMAQSHRQRKVVDYDKSKAKRKAKS</sequence>
<dbReference type="PROSITE" id="PS51292">
    <property type="entry name" value="ZF_RING_CH"/>
    <property type="match status" value="1"/>
</dbReference>
<keyword evidence="2" id="KW-0812">Transmembrane</keyword>
<dbReference type="Pfam" id="PF12906">
    <property type="entry name" value="RINGv"/>
    <property type="match status" value="1"/>
</dbReference>
<evidence type="ECO:0000259" key="10">
    <source>
        <dbReference type="PROSITE" id="PS50089"/>
    </source>
</evidence>
<dbReference type="Proteomes" id="UP000799302">
    <property type="component" value="Unassembled WGS sequence"/>
</dbReference>
<evidence type="ECO:0000256" key="4">
    <source>
        <dbReference type="ARBA" id="ARBA00022771"/>
    </source>
</evidence>
<protein>
    <submittedName>
        <fullName evidence="12">Uncharacterized protein</fullName>
    </submittedName>
</protein>
<keyword evidence="3" id="KW-0479">Metal-binding</keyword>
<organism evidence="12 13">
    <name type="scientific">Microthyrium microscopicum</name>
    <dbReference type="NCBI Taxonomy" id="703497"/>
    <lineage>
        <taxon>Eukaryota</taxon>
        <taxon>Fungi</taxon>
        <taxon>Dikarya</taxon>
        <taxon>Ascomycota</taxon>
        <taxon>Pezizomycotina</taxon>
        <taxon>Dothideomycetes</taxon>
        <taxon>Dothideomycetes incertae sedis</taxon>
        <taxon>Microthyriales</taxon>
        <taxon>Microthyriaceae</taxon>
        <taxon>Microthyrium</taxon>
    </lineage>
</organism>
<dbReference type="PANTHER" id="PTHR46283">
    <property type="entry name" value="E3 UBIQUITIN-PROTEIN LIGASE MARCH5"/>
    <property type="match status" value="1"/>
</dbReference>
<evidence type="ECO:0000259" key="11">
    <source>
        <dbReference type="PROSITE" id="PS51292"/>
    </source>
</evidence>
<evidence type="ECO:0000256" key="3">
    <source>
        <dbReference type="ARBA" id="ARBA00022723"/>
    </source>
</evidence>
<evidence type="ECO:0000256" key="1">
    <source>
        <dbReference type="ARBA" id="ARBA00004141"/>
    </source>
</evidence>
<dbReference type="Gene3D" id="3.30.40.10">
    <property type="entry name" value="Zinc/RING finger domain, C3HC4 (zinc finger)"/>
    <property type="match status" value="1"/>
</dbReference>
<dbReference type="InterPro" id="IPR011016">
    <property type="entry name" value="Znf_RING-CH"/>
</dbReference>
<evidence type="ECO:0000256" key="6">
    <source>
        <dbReference type="ARBA" id="ARBA00022989"/>
    </source>
</evidence>
<evidence type="ECO:0000256" key="7">
    <source>
        <dbReference type="ARBA" id="ARBA00023136"/>
    </source>
</evidence>
<dbReference type="SUPFAM" id="SSF57850">
    <property type="entry name" value="RING/U-box"/>
    <property type="match status" value="1"/>
</dbReference>
<dbReference type="EMBL" id="MU004244">
    <property type="protein sequence ID" value="KAF2663753.1"/>
    <property type="molecule type" value="Genomic_DNA"/>
</dbReference>
<keyword evidence="6" id="KW-1133">Transmembrane helix</keyword>
<evidence type="ECO:0000256" key="9">
    <source>
        <dbReference type="SAM" id="MobiDB-lite"/>
    </source>
</evidence>
<dbReference type="GO" id="GO:0008270">
    <property type="term" value="F:zinc ion binding"/>
    <property type="evidence" value="ECO:0007669"/>
    <property type="project" value="UniProtKB-KW"/>
</dbReference>
<evidence type="ECO:0000313" key="13">
    <source>
        <dbReference type="Proteomes" id="UP000799302"/>
    </source>
</evidence>
<dbReference type="InterPro" id="IPR013083">
    <property type="entry name" value="Znf_RING/FYVE/PHD"/>
</dbReference>
<feature type="compositionally biased region" description="Acidic residues" evidence="9">
    <location>
        <begin position="313"/>
        <end position="328"/>
    </location>
</feature>
<keyword evidence="5" id="KW-0862">Zinc</keyword>
<reference evidence="12" key="1">
    <citation type="journal article" date="2020" name="Stud. Mycol.">
        <title>101 Dothideomycetes genomes: a test case for predicting lifestyles and emergence of pathogens.</title>
        <authorList>
            <person name="Haridas S."/>
            <person name="Albert R."/>
            <person name="Binder M."/>
            <person name="Bloem J."/>
            <person name="Labutti K."/>
            <person name="Salamov A."/>
            <person name="Andreopoulos B."/>
            <person name="Baker S."/>
            <person name="Barry K."/>
            <person name="Bills G."/>
            <person name="Bluhm B."/>
            <person name="Cannon C."/>
            <person name="Castanera R."/>
            <person name="Culley D."/>
            <person name="Daum C."/>
            <person name="Ezra D."/>
            <person name="Gonzalez J."/>
            <person name="Henrissat B."/>
            <person name="Kuo A."/>
            <person name="Liang C."/>
            <person name="Lipzen A."/>
            <person name="Lutzoni F."/>
            <person name="Magnuson J."/>
            <person name="Mondo S."/>
            <person name="Nolan M."/>
            <person name="Ohm R."/>
            <person name="Pangilinan J."/>
            <person name="Park H.-J."/>
            <person name="Ramirez L."/>
            <person name="Alfaro M."/>
            <person name="Sun H."/>
            <person name="Tritt A."/>
            <person name="Yoshinaga Y."/>
            <person name="Zwiers L.-H."/>
            <person name="Turgeon B."/>
            <person name="Goodwin S."/>
            <person name="Spatafora J."/>
            <person name="Crous P."/>
            <person name="Grigoriev I."/>
        </authorList>
    </citation>
    <scope>NUCLEOTIDE SEQUENCE</scope>
    <source>
        <strain evidence="12">CBS 115976</strain>
    </source>
</reference>
<dbReference type="GO" id="GO:0016020">
    <property type="term" value="C:membrane"/>
    <property type="evidence" value="ECO:0007669"/>
    <property type="project" value="UniProtKB-SubCell"/>
</dbReference>
<keyword evidence="4 8" id="KW-0863">Zinc-finger</keyword>
<evidence type="ECO:0000256" key="8">
    <source>
        <dbReference type="PROSITE-ProRule" id="PRU00175"/>
    </source>
</evidence>
<dbReference type="OrthoDB" id="5817083at2759"/>
<dbReference type="AlphaFoldDB" id="A0A6A6TXP6"/>
<feature type="region of interest" description="Disordered" evidence="9">
    <location>
        <begin position="301"/>
        <end position="383"/>
    </location>
</feature>
<dbReference type="PROSITE" id="PS50089">
    <property type="entry name" value="ZF_RING_2"/>
    <property type="match status" value="1"/>
</dbReference>
<feature type="compositionally biased region" description="Low complexity" evidence="9">
    <location>
        <begin position="1"/>
        <end position="25"/>
    </location>
</feature>
<comment type="subcellular location">
    <subcellularLocation>
        <location evidence="1">Membrane</location>
        <topology evidence="1">Multi-pass membrane protein</topology>
    </subcellularLocation>
</comment>
<feature type="domain" description="RING-CH-type" evidence="11">
    <location>
        <begin position="75"/>
        <end position="145"/>
    </location>
</feature>
<keyword evidence="7" id="KW-0472">Membrane</keyword>
<keyword evidence="13" id="KW-1185">Reference proteome</keyword>
<gene>
    <name evidence="12" type="ORF">BT63DRAFT_111435</name>
</gene>
<evidence type="ECO:0000313" key="12">
    <source>
        <dbReference type="EMBL" id="KAF2663753.1"/>
    </source>
</evidence>
<feature type="domain" description="RING-type" evidence="10">
    <location>
        <begin position="83"/>
        <end position="139"/>
    </location>
</feature>